<gene>
    <name evidence="1" type="ORF">A3C06_04085</name>
</gene>
<reference evidence="1 2" key="1">
    <citation type="journal article" date="2016" name="Nat. Commun.">
        <title>Thousands of microbial genomes shed light on interconnected biogeochemical processes in an aquifer system.</title>
        <authorList>
            <person name="Anantharaman K."/>
            <person name="Brown C.T."/>
            <person name="Hug L.A."/>
            <person name="Sharon I."/>
            <person name="Castelle C.J."/>
            <person name="Probst A.J."/>
            <person name="Thomas B.C."/>
            <person name="Singh A."/>
            <person name="Wilkins M.J."/>
            <person name="Karaoz U."/>
            <person name="Brodie E.L."/>
            <person name="Williams K.H."/>
            <person name="Hubbard S.S."/>
            <person name="Banfield J.F."/>
        </authorList>
    </citation>
    <scope>NUCLEOTIDE SEQUENCE [LARGE SCALE GENOMIC DNA]</scope>
</reference>
<evidence type="ECO:0000313" key="1">
    <source>
        <dbReference type="EMBL" id="OHA27242.1"/>
    </source>
</evidence>
<dbReference type="AlphaFoldDB" id="A0A1G2MW07"/>
<dbReference type="Proteomes" id="UP000177565">
    <property type="component" value="Unassembled WGS sequence"/>
</dbReference>
<proteinExistence type="predicted"/>
<evidence type="ECO:0000313" key="2">
    <source>
        <dbReference type="Proteomes" id="UP000177565"/>
    </source>
</evidence>
<name>A0A1G2MW07_9BACT</name>
<accession>A0A1G2MW07</accession>
<protein>
    <submittedName>
        <fullName evidence="1">Uncharacterized protein</fullName>
    </submittedName>
</protein>
<comment type="caution">
    <text evidence="1">The sequence shown here is derived from an EMBL/GenBank/DDBJ whole genome shotgun (WGS) entry which is preliminary data.</text>
</comment>
<organism evidence="1 2">
    <name type="scientific">Candidatus Taylorbacteria bacterium RIFCSPHIGHO2_02_FULL_46_13</name>
    <dbReference type="NCBI Taxonomy" id="1802312"/>
    <lineage>
        <taxon>Bacteria</taxon>
        <taxon>Candidatus Tayloriibacteriota</taxon>
    </lineage>
</organism>
<dbReference type="EMBL" id="MHRQ01000010">
    <property type="protein sequence ID" value="OHA27242.1"/>
    <property type="molecule type" value="Genomic_DNA"/>
</dbReference>
<sequence length="217" mass="25792">MNLEQIISNLIKYKAEIIKKLSANHWHPYFLIKEKFSNNILDDEFKRCFCGFYIMNGPMGLNDFQKNEFFRLLSDKENNLEKILRVLYEISGYGRRHRLFLSFGTKLLHTIDNNLPIYDRNIAYVLKLENQIAGTLETKVKNRISIYNELKNDFDLLLKNPKIVSCLKDMRVEIYKAMMKNNFEWKDDFVSNTKLLDSSLWALYDSLKSRSVHKKSK</sequence>